<accession>A0AAI9VBI4</accession>
<sequence length="682" mass="75727">MGVADNGSMVLGKTLLWARLRGHHAVSPCACGMICIAESVGAQYRLEDGTWPQGEYREGEVHWVGSCKNGAGRSSRIASVGRSYRAGLLTMKGRANGTGSGTVGKMMTVFPPSMQPTRQLGIKKERLQNQGEEIDKELKKKEKKASRGGSKRFEDSGRENTLGIRDTSLGKRRRSRPKARTEGRMKRRDYLEAPRCETARGGTRSKWGKAGCCFGSACLPGWCWQTGMTPAVPCLVFLLFLRYGYPLCNSQSGTANGHPGVPGPVLSSRPSMVCGVSVQAKYMLLMSNDTSSSPSPVVCRVVTSSTRRCYGRESCRDSEKIPWVELMNDSQMQAAAAFNLLSVHKTSLIMPCPLLHELWTLDRNLRGARATSPFETGCCRLAWLTNCDVPALKMSMGDEDGLELDGIELRTAVARSKMRRGMQDGQTHSRIPLPTIRKVPEDRTCTLSLVGVKMKEGAALPHNTATFVYRTGNRARDSRYFRFVICGGRTIVFVGQDDLEPKEKQNRTWEEPRDLFGDDAVRQRIKKKLALNRQCNRTHLPHLGQSVRHICGLALRKLINEVETALSCCRGRCLPHHMRLIYVSALLYPTSRVDIANSLLYASCFPDRIFLRTKDDGGGARTETRDCIEYDSRSVDVNFNPGDPRQRTRPVPVLYSRILGGTGQPQTRVLPYTVFPIGLIQT</sequence>
<protein>
    <submittedName>
        <fullName evidence="2">Uncharacterized protein</fullName>
    </submittedName>
</protein>
<feature type="region of interest" description="Disordered" evidence="1">
    <location>
        <begin position="112"/>
        <end position="186"/>
    </location>
</feature>
<proteinExistence type="predicted"/>
<dbReference type="Proteomes" id="UP001239213">
    <property type="component" value="Unassembled WGS sequence"/>
</dbReference>
<evidence type="ECO:0000313" key="3">
    <source>
        <dbReference type="Proteomes" id="UP001239213"/>
    </source>
</evidence>
<name>A0AAI9VBI4_9PEZI</name>
<comment type="caution">
    <text evidence="2">The sequence shown here is derived from an EMBL/GenBank/DDBJ whole genome shotgun (WGS) entry which is preliminary data.</text>
</comment>
<gene>
    <name evidence="2" type="ORF">CCUS01_00586</name>
</gene>
<evidence type="ECO:0000256" key="1">
    <source>
        <dbReference type="SAM" id="MobiDB-lite"/>
    </source>
</evidence>
<evidence type="ECO:0000313" key="2">
    <source>
        <dbReference type="EMBL" id="KAK1480031.1"/>
    </source>
</evidence>
<keyword evidence="3" id="KW-1185">Reference proteome</keyword>
<dbReference type="EMBL" id="MPDP01000112">
    <property type="protein sequence ID" value="KAK1480031.1"/>
    <property type="molecule type" value="Genomic_DNA"/>
</dbReference>
<reference evidence="2" key="1">
    <citation type="submission" date="2016-11" db="EMBL/GenBank/DDBJ databases">
        <title>The genome sequence of Colletotrichum cuscutae.</title>
        <authorList>
            <person name="Baroncelli R."/>
        </authorList>
    </citation>
    <scope>NUCLEOTIDE SEQUENCE</scope>
    <source>
        <strain evidence="2">IMI 304802</strain>
    </source>
</reference>
<feature type="compositionally biased region" description="Basic residues" evidence="1">
    <location>
        <begin position="141"/>
        <end position="150"/>
    </location>
</feature>
<organism evidence="2 3">
    <name type="scientific">Colletotrichum cuscutae</name>
    <dbReference type="NCBI Taxonomy" id="1209917"/>
    <lineage>
        <taxon>Eukaryota</taxon>
        <taxon>Fungi</taxon>
        <taxon>Dikarya</taxon>
        <taxon>Ascomycota</taxon>
        <taxon>Pezizomycotina</taxon>
        <taxon>Sordariomycetes</taxon>
        <taxon>Hypocreomycetidae</taxon>
        <taxon>Glomerellales</taxon>
        <taxon>Glomerellaceae</taxon>
        <taxon>Colletotrichum</taxon>
        <taxon>Colletotrichum acutatum species complex</taxon>
    </lineage>
</organism>
<dbReference type="AlphaFoldDB" id="A0AAI9VBI4"/>